<name>A0A9N9CYB2_FUNMO</name>
<comment type="caution">
    <text evidence="1">The sequence shown here is derived from an EMBL/GenBank/DDBJ whole genome shotgun (WGS) entry which is preliminary data.</text>
</comment>
<dbReference type="Proteomes" id="UP000789375">
    <property type="component" value="Unassembled WGS sequence"/>
</dbReference>
<organism evidence="1 2">
    <name type="scientific">Funneliformis mosseae</name>
    <name type="common">Endomycorrhizal fungus</name>
    <name type="synonym">Glomus mosseae</name>
    <dbReference type="NCBI Taxonomy" id="27381"/>
    <lineage>
        <taxon>Eukaryota</taxon>
        <taxon>Fungi</taxon>
        <taxon>Fungi incertae sedis</taxon>
        <taxon>Mucoromycota</taxon>
        <taxon>Glomeromycotina</taxon>
        <taxon>Glomeromycetes</taxon>
        <taxon>Glomerales</taxon>
        <taxon>Glomeraceae</taxon>
        <taxon>Funneliformis</taxon>
    </lineage>
</organism>
<evidence type="ECO:0000313" key="2">
    <source>
        <dbReference type="Proteomes" id="UP000789375"/>
    </source>
</evidence>
<dbReference type="AlphaFoldDB" id="A0A9N9CYB2"/>
<evidence type="ECO:0000313" key="1">
    <source>
        <dbReference type="EMBL" id="CAG8620612.1"/>
    </source>
</evidence>
<protein>
    <submittedName>
        <fullName evidence="1">12160_t:CDS:1</fullName>
    </submittedName>
</protein>
<proteinExistence type="predicted"/>
<sequence>MVIPYETSLNDLINIIDQHHNIKVNLNNLYFKNGIDDRINLVDEEDWIVARFEAKEAMSNKIVFTGFNINVLALIDKVQFGPR</sequence>
<reference evidence="1" key="1">
    <citation type="submission" date="2021-06" db="EMBL/GenBank/DDBJ databases">
        <authorList>
            <person name="Kallberg Y."/>
            <person name="Tangrot J."/>
            <person name="Rosling A."/>
        </authorList>
    </citation>
    <scope>NUCLEOTIDE SEQUENCE</scope>
    <source>
        <strain evidence="1">87-6 pot B 2015</strain>
    </source>
</reference>
<dbReference type="EMBL" id="CAJVPP010003095">
    <property type="protein sequence ID" value="CAG8620612.1"/>
    <property type="molecule type" value="Genomic_DNA"/>
</dbReference>
<keyword evidence="2" id="KW-1185">Reference proteome</keyword>
<gene>
    <name evidence="1" type="ORF">FMOSSE_LOCUS9963</name>
</gene>
<accession>A0A9N9CYB2</accession>